<protein>
    <recommendedName>
        <fullName evidence="3">DUF3447 domain-containing protein</fullName>
    </recommendedName>
</protein>
<keyword evidence="2" id="KW-1185">Reference proteome</keyword>
<name>A0ABR2JZ30_9EUKA</name>
<dbReference type="InterPro" id="IPR036770">
    <property type="entry name" value="Ankyrin_rpt-contain_sf"/>
</dbReference>
<evidence type="ECO:0008006" key="3">
    <source>
        <dbReference type="Google" id="ProtNLM"/>
    </source>
</evidence>
<evidence type="ECO:0000313" key="1">
    <source>
        <dbReference type="EMBL" id="KAK8884114.1"/>
    </source>
</evidence>
<evidence type="ECO:0000313" key="2">
    <source>
        <dbReference type="Proteomes" id="UP001470230"/>
    </source>
</evidence>
<dbReference type="PANTHER" id="PTHR24159">
    <property type="match status" value="1"/>
</dbReference>
<gene>
    <name evidence="1" type="ORF">M9Y10_043219</name>
</gene>
<comment type="caution">
    <text evidence="1">The sequence shown here is derived from an EMBL/GenBank/DDBJ whole genome shotgun (WGS) entry which is preliminary data.</text>
</comment>
<dbReference type="EMBL" id="JAPFFF010000008">
    <property type="protein sequence ID" value="KAK8884114.1"/>
    <property type="molecule type" value="Genomic_DNA"/>
</dbReference>
<reference evidence="1 2" key="1">
    <citation type="submission" date="2024-04" db="EMBL/GenBank/DDBJ databases">
        <title>Tritrichomonas musculus Genome.</title>
        <authorList>
            <person name="Alves-Ferreira E."/>
            <person name="Grigg M."/>
            <person name="Lorenzi H."/>
            <person name="Galac M."/>
        </authorList>
    </citation>
    <scope>NUCLEOTIDE SEQUENCE [LARGE SCALE GENOMIC DNA]</scope>
    <source>
        <strain evidence="1 2">EAF2021</strain>
    </source>
</reference>
<accession>A0ABR2JZ30</accession>
<dbReference type="SUPFAM" id="SSF48403">
    <property type="entry name" value="Ankyrin repeat"/>
    <property type="match status" value="1"/>
</dbReference>
<organism evidence="1 2">
    <name type="scientific">Tritrichomonas musculus</name>
    <dbReference type="NCBI Taxonomy" id="1915356"/>
    <lineage>
        <taxon>Eukaryota</taxon>
        <taxon>Metamonada</taxon>
        <taxon>Parabasalia</taxon>
        <taxon>Tritrichomonadida</taxon>
        <taxon>Tritrichomonadidae</taxon>
        <taxon>Tritrichomonas</taxon>
    </lineage>
</organism>
<proteinExistence type="predicted"/>
<dbReference type="Proteomes" id="UP001470230">
    <property type="component" value="Unassembled WGS sequence"/>
</dbReference>
<dbReference type="PANTHER" id="PTHR24159:SF5">
    <property type="entry name" value="ANK_REP_REGION DOMAIN-CONTAINING PROTEIN"/>
    <property type="match status" value="1"/>
</dbReference>
<sequence length="381" mass="45744">MSIPNLISRAKTNYENLLNFLEDEEKVEILFLNLNNILDDIKKYNSKHEFTLFLKILLNIYDNHNRNPNFSRKIELILTFFKKEIQRFYSNSDLFNFFKSNKKILLFLLKENMLIIDNCIIKEFLSSKKYYDTNYPQFFLKECEPFFNDDSLFESEEGFLPEYWIEEDELELPEDFEKNREIGENENYICKLIRDDSIEEFVAYMTKTNYSLNSEITSSIYETNSFLVKKQSSENKPKLIEYAAFYGSIQIFQYLMLNGIKLEPTLWLYSIHSNNPDLIHILERNEIQFDPKLLFKESVKCHHNEIANYIKENYLCNFSDDIEYALKYCNFAFIDQDSNMKDYLYSLCIYDYSIFVDLLMKEEDLDINKKIILGSIFLTKF</sequence>